<reference evidence="1" key="1">
    <citation type="journal article" date="2022" name="Nat. Microbiol.">
        <title>Unique mobile elements and scalable gene flow at the prokaryote-eukaryote boundary revealed by circularized Asgard archaea genomes.</title>
        <authorList>
            <person name="Wu F."/>
            <person name="Speth D.R."/>
            <person name="Philosof A."/>
            <person name="Cremiere A."/>
            <person name="Narayanan A."/>
            <person name="Barco R.A."/>
            <person name="Connon S.A."/>
            <person name="Amend J.P."/>
            <person name="Antoshechkin I.A."/>
            <person name="Orphan V.J."/>
        </authorList>
    </citation>
    <scope>NUCLEOTIDE SEQUENCE</scope>
    <source>
        <strain evidence="1">PM71</strain>
    </source>
</reference>
<organism evidence="1">
    <name type="scientific">Candidatus Heimdallarchaeum aukensis</name>
    <dbReference type="NCBI Taxonomy" id="2876573"/>
    <lineage>
        <taxon>Archaea</taxon>
        <taxon>Promethearchaeati</taxon>
        <taxon>Candidatus Heimdallarchaeota</taxon>
        <taxon>Candidatus Heimdallarchaeia (ex Rinke et al. 2021) (nom. nud.)</taxon>
        <taxon>Candidatus Heimdallarchaeales</taxon>
        <taxon>Candidatus Heimdallarchaeaceae</taxon>
        <taxon>Candidatus Heimdallarchaeum</taxon>
    </lineage>
</organism>
<proteinExistence type="predicted"/>
<protein>
    <submittedName>
        <fullName evidence="1">UPF0175 family protein</fullName>
    </submittedName>
</protein>
<accession>A0A9Y1BJZ6</accession>
<gene>
    <name evidence="1" type="ORF">K9W45_11325</name>
</gene>
<dbReference type="EMBL" id="CP084166">
    <property type="protein sequence ID" value="UJG40419.1"/>
    <property type="molecule type" value="Genomic_DNA"/>
</dbReference>
<dbReference type="AlphaFoldDB" id="A0A9Y1BJZ6"/>
<evidence type="ECO:0000313" key="1">
    <source>
        <dbReference type="EMBL" id="UJG40419.1"/>
    </source>
</evidence>
<sequence>MSSYYLVNEKEFIYILAFLYKYLKRSKEFINSIFFQKAIFFLSRDFHVLEEKLVFRPHRFGPHSYKLEKVLDLLINEEILKEKIQEKDKIFFLTEYGKRLGKEAFDLLTEKEQNVIDWIVDQLVGLTLDELLALVYYTYEYMTVNSEIKKEIDSKRKKLALSLFRKEKITFERASEIAGVSKDGFKKIIKN</sequence>
<dbReference type="Proteomes" id="UP001201020">
    <property type="component" value="Chromosome"/>
</dbReference>
<name>A0A9Y1BJZ6_9ARCH</name>